<protein>
    <recommendedName>
        <fullName evidence="7">CDP-alcohol phosphatidyltransferase</fullName>
    </recommendedName>
</protein>
<dbReference type="Gene3D" id="1.20.120.1760">
    <property type="match status" value="1"/>
</dbReference>
<sequence>MRSCSPPEVAGSISSPVDPRGLRPASSFGDAIPVPLPGHPAGWRSAAEQAWIRLWAPATRFCVRRRIHADAVTVASAVLVASAAALIGFGAIGVGGWLYLLGASLDALDGQVARASARSTRAGAFLDSTLDRVGELLVLGALAIHYRASPALAAVLAVAGASVVVSYARARGEALGAGAACKVGGMQRPERVAAVGGACALSPLGDVLLGAGAGDVLTGGALVLVAVATGVTAATRVVAIYAALSGDEGR</sequence>
<evidence type="ECO:0000313" key="6">
    <source>
        <dbReference type="Proteomes" id="UP001162734"/>
    </source>
</evidence>
<gene>
    <name evidence="5" type="ORF">AMPC_16710</name>
</gene>
<reference evidence="6" key="1">
    <citation type="journal article" date="2022" name="Int. J. Syst. Evol. Microbiol.">
        <title>Anaeromyxobacter oryzae sp. nov., Anaeromyxobacter diazotrophicus sp. nov. and Anaeromyxobacter paludicola sp. nov., isolated from paddy soils.</title>
        <authorList>
            <person name="Itoh H."/>
            <person name="Xu Z."/>
            <person name="Mise K."/>
            <person name="Masuda Y."/>
            <person name="Ushijima N."/>
            <person name="Hayakawa C."/>
            <person name="Shiratori Y."/>
            <person name="Senoo K."/>
        </authorList>
    </citation>
    <scope>NUCLEOTIDE SEQUENCE [LARGE SCALE GENOMIC DNA]</scope>
    <source>
        <strain evidence="6">Red630</strain>
    </source>
</reference>
<dbReference type="Proteomes" id="UP001162734">
    <property type="component" value="Chromosome"/>
</dbReference>
<organism evidence="5 6">
    <name type="scientific">Anaeromyxobacter paludicola</name>
    <dbReference type="NCBI Taxonomy" id="2918171"/>
    <lineage>
        <taxon>Bacteria</taxon>
        <taxon>Pseudomonadati</taxon>
        <taxon>Myxococcota</taxon>
        <taxon>Myxococcia</taxon>
        <taxon>Myxococcales</taxon>
        <taxon>Cystobacterineae</taxon>
        <taxon>Anaeromyxobacteraceae</taxon>
        <taxon>Anaeromyxobacter</taxon>
    </lineage>
</organism>
<dbReference type="PROSITE" id="PS00379">
    <property type="entry name" value="CDP_ALCOHOL_P_TRANSF"/>
    <property type="match status" value="1"/>
</dbReference>
<dbReference type="Pfam" id="PF01066">
    <property type="entry name" value="CDP-OH_P_transf"/>
    <property type="match status" value="1"/>
</dbReference>
<feature type="transmembrane region" description="Helical" evidence="4">
    <location>
        <begin position="151"/>
        <end position="170"/>
    </location>
</feature>
<feature type="transmembrane region" description="Helical" evidence="4">
    <location>
        <begin position="219"/>
        <end position="244"/>
    </location>
</feature>
<evidence type="ECO:0000256" key="3">
    <source>
        <dbReference type="SAM" id="MobiDB-lite"/>
    </source>
</evidence>
<evidence type="ECO:0000256" key="4">
    <source>
        <dbReference type="SAM" id="Phobius"/>
    </source>
</evidence>
<dbReference type="InterPro" id="IPR000462">
    <property type="entry name" value="CDP-OH_P_trans"/>
</dbReference>
<feature type="transmembrane region" description="Helical" evidence="4">
    <location>
        <begin position="191"/>
        <end position="213"/>
    </location>
</feature>
<proteinExistence type="inferred from homology"/>
<dbReference type="RefSeq" id="WP_248345732.1">
    <property type="nucleotide sequence ID" value="NZ_AP025592.1"/>
</dbReference>
<name>A0ABM7X9M5_9BACT</name>
<keyword evidence="6" id="KW-1185">Reference proteome</keyword>
<keyword evidence="4" id="KW-0472">Membrane</keyword>
<comment type="similarity">
    <text evidence="2">Belongs to the CDP-alcohol phosphatidyltransferase class-I family.</text>
</comment>
<accession>A0ABM7X9M5</accession>
<keyword evidence="1 2" id="KW-0808">Transferase</keyword>
<feature type="region of interest" description="Disordered" evidence="3">
    <location>
        <begin position="1"/>
        <end position="20"/>
    </location>
</feature>
<evidence type="ECO:0000313" key="5">
    <source>
        <dbReference type="EMBL" id="BDG08558.1"/>
    </source>
</evidence>
<evidence type="ECO:0000256" key="1">
    <source>
        <dbReference type="ARBA" id="ARBA00022679"/>
    </source>
</evidence>
<evidence type="ECO:0000256" key="2">
    <source>
        <dbReference type="RuleBase" id="RU003750"/>
    </source>
</evidence>
<feature type="transmembrane region" description="Helical" evidence="4">
    <location>
        <begin position="74"/>
        <end position="100"/>
    </location>
</feature>
<dbReference type="InterPro" id="IPR048254">
    <property type="entry name" value="CDP_ALCOHOL_P_TRANSF_CS"/>
</dbReference>
<dbReference type="EMBL" id="AP025592">
    <property type="protein sequence ID" value="BDG08558.1"/>
    <property type="molecule type" value="Genomic_DNA"/>
</dbReference>
<keyword evidence="4" id="KW-1133">Transmembrane helix</keyword>
<keyword evidence="4" id="KW-0812">Transmembrane</keyword>
<dbReference type="InterPro" id="IPR043130">
    <property type="entry name" value="CDP-OH_PTrfase_TM_dom"/>
</dbReference>
<evidence type="ECO:0008006" key="7">
    <source>
        <dbReference type="Google" id="ProtNLM"/>
    </source>
</evidence>